<proteinExistence type="predicted"/>
<dbReference type="GO" id="GO:0009401">
    <property type="term" value="P:phosphoenolpyruvate-dependent sugar phosphotransferase system"/>
    <property type="evidence" value="ECO:0007669"/>
    <property type="project" value="InterPro"/>
</dbReference>
<dbReference type="PANTHER" id="PTHR39427">
    <property type="match status" value="1"/>
</dbReference>
<evidence type="ECO:0000313" key="3">
    <source>
        <dbReference type="EMBL" id="SEP41287.1"/>
    </source>
</evidence>
<evidence type="ECO:0000313" key="4">
    <source>
        <dbReference type="Proteomes" id="UP000198847"/>
    </source>
</evidence>
<dbReference type="OrthoDB" id="4774329at2"/>
<feature type="domain" description="PTS EIIB type-5" evidence="2">
    <location>
        <begin position="3"/>
        <end position="126"/>
    </location>
</feature>
<organism evidence="3 4">
    <name type="scientific">Propionispora vibrioides</name>
    <dbReference type="NCBI Taxonomy" id="112903"/>
    <lineage>
        <taxon>Bacteria</taxon>
        <taxon>Bacillati</taxon>
        <taxon>Bacillota</taxon>
        <taxon>Negativicutes</taxon>
        <taxon>Selenomonadales</taxon>
        <taxon>Sporomusaceae</taxon>
        <taxon>Propionispora</taxon>
    </lineage>
</organism>
<dbReference type="Proteomes" id="UP000198847">
    <property type="component" value="Unassembled WGS sequence"/>
</dbReference>
<protein>
    <submittedName>
        <fullName evidence="3">Sorbitol phosphotransferase enzyme II N-terminus</fullName>
    </submittedName>
</protein>
<keyword evidence="4" id="KW-1185">Reference proteome</keyword>
<dbReference type="AlphaFoldDB" id="A0A1H8XNA8"/>
<name>A0A1H8XNA8_9FIRM</name>
<dbReference type="GO" id="GO:0005886">
    <property type="term" value="C:plasma membrane"/>
    <property type="evidence" value="ECO:0007669"/>
    <property type="project" value="TreeGrafter"/>
</dbReference>
<gene>
    <name evidence="3" type="ORF">SAMN04490178_12644</name>
</gene>
<keyword evidence="3" id="KW-0808">Transferase</keyword>
<dbReference type="RefSeq" id="WP_091750474.1">
    <property type="nucleotide sequence ID" value="NZ_FODY01000026.1"/>
</dbReference>
<dbReference type="PANTHER" id="PTHR39427:SF1">
    <property type="entry name" value="PTS SYSTEM GLUCITOL_SORBITOL-SPECIFIC EIIB COMPONENT"/>
    <property type="match status" value="1"/>
</dbReference>
<accession>A0A1H8XNA8</accession>
<dbReference type="STRING" id="112903.SAMN04490178_12644"/>
<dbReference type="PROSITE" id="PS51102">
    <property type="entry name" value="PTS_EIIB_TYPE_5"/>
    <property type="match status" value="1"/>
</dbReference>
<dbReference type="GO" id="GO:0008982">
    <property type="term" value="F:protein-N(PI)-phosphohistidine-sugar phosphotransferase activity"/>
    <property type="evidence" value="ECO:0007669"/>
    <property type="project" value="InterPro"/>
</dbReference>
<evidence type="ECO:0000259" key="2">
    <source>
        <dbReference type="PROSITE" id="PS51102"/>
    </source>
</evidence>
<reference evidence="3 4" key="1">
    <citation type="submission" date="2016-10" db="EMBL/GenBank/DDBJ databases">
        <authorList>
            <person name="de Groot N.N."/>
        </authorList>
    </citation>
    <scope>NUCLEOTIDE SEQUENCE [LARGE SCALE GENOMIC DNA]</scope>
    <source>
        <strain evidence="3 4">DSM 13305</strain>
    </source>
</reference>
<feature type="modified residue" description="Phosphocysteine; by EIIA" evidence="1">
    <location>
        <position position="75"/>
    </location>
</feature>
<dbReference type="Pfam" id="PF03612">
    <property type="entry name" value="EIIBC-GUT_N"/>
    <property type="match status" value="1"/>
</dbReference>
<evidence type="ECO:0000256" key="1">
    <source>
        <dbReference type="PROSITE-ProRule" id="PRU00425"/>
    </source>
</evidence>
<dbReference type="InterPro" id="IPR004702">
    <property type="entry name" value="PTS_sorb_EIIBC"/>
</dbReference>
<dbReference type="InterPro" id="IPR011618">
    <property type="entry name" value="PTS_EIIBC_GUT_N"/>
</dbReference>
<sequence length="126" mass="13586">MDKYRSIVVKSSNGGFGGPLTITPTEKQHKIMYLIAGGDRPEVVDKICELTGMEAVNGFRYRVQEEEMAVAVIDCGGSLRSGVYPRKGIPTINLVPTGKSGPLSEFMTANMYVSGVGVDEISLLKD</sequence>
<dbReference type="EMBL" id="FODY01000026">
    <property type="protein sequence ID" value="SEP41287.1"/>
    <property type="molecule type" value="Genomic_DNA"/>
</dbReference>